<dbReference type="GO" id="GO:0006351">
    <property type="term" value="P:DNA-templated transcription"/>
    <property type="evidence" value="ECO:0007669"/>
    <property type="project" value="InterPro"/>
</dbReference>
<dbReference type="EMBL" id="KZ825560">
    <property type="protein sequence ID" value="PYI27891.1"/>
    <property type="molecule type" value="Genomic_DNA"/>
</dbReference>
<dbReference type="Proteomes" id="UP000248817">
    <property type="component" value="Unassembled WGS sequence"/>
</dbReference>
<keyword evidence="6" id="KW-1185">Reference proteome</keyword>
<dbReference type="CDD" id="cd12148">
    <property type="entry name" value="fungal_TF_MHR"/>
    <property type="match status" value="1"/>
</dbReference>
<dbReference type="GO" id="GO:0003677">
    <property type="term" value="F:DNA binding"/>
    <property type="evidence" value="ECO:0007669"/>
    <property type="project" value="InterPro"/>
</dbReference>
<evidence type="ECO:0000313" key="6">
    <source>
        <dbReference type="Proteomes" id="UP000248817"/>
    </source>
</evidence>
<evidence type="ECO:0000256" key="3">
    <source>
        <dbReference type="ARBA" id="ARBA00023242"/>
    </source>
</evidence>
<evidence type="ECO:0000259" key="4">
    <source>
        <dbReference type="SMART" id="SM00906"/>
    </source>
</evidence>
<evidence type="ECO:0000256" key="1">
    <source>
        <dbReference type="ARBA" id="ARBA00023015"/>
    </source>
</evidence>
<gene>
    <name evidence="5" type="ORF">BP00DRAFT_482339</name>
</gene>
<evidence type="ECO:0000313" key="5">
    <source>
        <dbReference type="EMBL" id="PYI27891.1"/>
    </source>
</evidence>
<protein>
    <recommendedName>
        <fullName evidence="4">Xylanolytic transcriptional activator regulatory domain-containing protein</fullName>
    </recommendedName>
</protein>
<keyword evidence="1" id="KW-0805">Transcription regulation</keyword>
<accession>A0A2V5HVP0</accession>
<dbReference type="AlphaFoldDB" id="A0A2V5HVP0"/>
<keyword evidence="3" id="KW-0539">Nucleus</keyword>
<dbReference type="GO" id="GO:0003700">
    <property type="term" value="F:DNA-binding transcription factor activity"/>
    <property type="evidence" value="ECO:0007669"/>
    <property type="project" value="InterPro"/>
</dbReference>
<dbReference type="GO" id="GO:0008270">
    <property type="term" value="F:zinc ion binding"/>
    <property type="evidence" value="ECO:0007669"/>
    <property type="project" value="InterPro"/>
</dbReference>
<dbReference type="PANTHER" id="PTHR46910:SF39">
    <property type="entry name" value="ZN(II)2CYS6 TRANSCRIPTION FACTOR (EUROFUNG)"/>
    <property type="match status" value="1"/>
</dbReference>
<sequence length="428" mass="47199">MVLFRLANRLLAPIGSKELFDFAEQHLPAISVLYHSGRMGVELNALKAVYLQMANRKEEAHFYINTALRLAALHGYHQAGTGKGLARSEKAQLNRLWWTGYMQERRLAAATGTPSGINDDVVDLPLSADTPGFPPVAATRANIRIAKTRHDTNPTFKLVLYGSKSKDEDDFAANAQQIIKDRHEISTEIPSERFLSLDGSNSNLSLRTAASIHPMLYQATLLTLRPLMLHITELTGGTLGKLSKTCSEAARRLLNVVTALKNRNLVVPKINPSRGLQEGTGMLQYLAVRGNASARPRCEEFQTVCDHLTPFLPPEEEVLGTPYGTKQPSKTPAEAPTIAPMSDEYRISSTISASIAHQPTNDPNIQPDVHKQARAANLGTPRCGTTTCGSRWMFGRTIPTVWVTWWSTSHCRNHSINTSLYSMIWGGH</sequence>
<dbReference type="SMART" id="SM00906">
    <property type="entry name" value="Fungal_trans"/>
    <property type="match status" value="1"/>
</dbReference>
<name>A0A2V5HVP0_9EURO</name>
<dbReference type="PANTHER" id="PTHR46910">
    <property type="entry name" value="TRANSCRIPTION FACTOR PDR1"/>
    <property type="match status" value="1"/>
</dbReference>
<reference evidence="5 6" key="1">
    <citation type="submission" date="2018-02" db="EMBL/GenBank/DDBJ databases">
        <title>The genomes of Aspergillus section Nigri reveals drivers in fungal speciation.</title>
        <authorList>
            <consortium name="DOE Joint Genome Institute"/>
            <person name="Vesth T.C."/>
            <person name="Nybo J."/>
            <person name="Theobald S."/>
            <person name="Brandl J."/>
            <person name="Frisvad J.C."/>
            <person name="Nielsen K.F."/>
            <person name="Lyhne E.K."/>
            <person name="Kogle M.E."/>
            <person name="Kuo A."/>
            <person name="Riley R."/>
            <person name="Clum A."/>
            <person name="Nolan M."/>
            <person name="Lipzen A."/>
            <person name="Salamov A."/>
            <person name="Henrissat B."/>
            <person name="Wiebenga A."/>
            <person name="De vries R.P."/>
            <person name="Grigoriev I.V."/>
            <person name="Mortensen U.H."/>
            <person name="Andersen M.R."/>
            <person name="Baker S.E."/>
        </authorList>
    </citation>
    <scope>NUCLEOTIDE SEQUENCE [LARGE SCALE GENOMIC DNA]</scope>
    <source>
        <strain evidence="5 6">CBS 114.80</strain>
    </source>
</reference>
<evidence type="ECO:0000256" key="2">
    <source>
        <dbReference type="ARBA" id="ARBA00023163"/>
    </source>
</evidence>
<organism evidence="5 6">
    <name type="scientific">Aspergillus indologenus CBS 114.80</name>
    <dbReference type="NCBI Taxonomy" id="1450541"/>
    <lineage>
        <taxon>Eukaryota</taxon>
        <taxon>Fungi</taxon>
        <taxon>Dikarya</taxon>
        <taxon>Ascomycota</taxon>
        <taxon>Pezizomycotina</taxon>
        <taxon>Eurotiomycetes</taxon>
        <taxon>Eurotiomycetidae</taxon>
        <taxon>Eurotiales</taxon>
        <taxon>Aspergillaceae</taxon>
        <taxon>Aspergillus</taxon>
        <taxon>Aspergillus subgen. Circumdati</taxon>
    </lineage>
</organism>
<dbReference type="Pfam" id="PF04082">
    <property type="entry name" value="Fungal_trans"/>
    <property type="match status" value="1"/>
</dbReference>
<keyword evidence="2" id="KW-0804">Transcription</keyword>
<proteinExistence type="predicted"/>
<dbReference type="InterPro" id="IPR007219">
    <property type="entry name" value="XnlR_reg_dom"/>
</dbReference>
<feature type="domain" description="Xylanolytic transcriptional activator regulatory" evidence="4">
    <location>
        <begin position="60"/>
        <end position="133"/>
    </location>
</feature>
<dbReference type="InterPro" id="IPR050987">
    <property type="entry name" value="AtrR-like"/>
</dbReference>